<dbReference type="Proteomes" id="UP000886865">
    <property type="component" value="Unassembled WGS sequence"/>
</dbReference>
<evidence type="ECO:0000256" key="1">
    <source>
        <dbReference type="PROSITE-ProRule" id="PRU00285"/>
    </source>
</evidence>
<protein>
    <submittedName>
        <fullName evidence="4">Hsp20/alpha crystallin family protein</fullName>
    </submittedName>
</protein>
<organism evidence="4 5">
    <name type="scientific">Candidatus Galligastranaerophilus intestinavium</name>
    <dbReference type="NCBI Taxonomy" id="2840836"/>
    <lineage>
        <taxon>Bacteria</taxon>
        <taxon>Candidatus Galligastranaerophilus</taxon>
    </lineage>
</organism>
<dbReference type="InterPro" id="IPR031107">
    <property type="entry name" value="Small_HSP"/>
</dbReference>
<evidence type="ECO:0000313" key="5">
    <source>
        <dbReference type="Proteomes" id="UP000886865"/>
    </source>
</evidence>
<name>A0A9D1FIE9_9BACT</name>
<feature type="domain" description="SHSP" evidence="3">
    <location>
        <begin position="40"/>
        <end position="152"/>
    </location>
</feature>
<dbReference type="Gene3D" id="2.60.40.790">
    <property type="match status" value="1"/>
</dbReference>
<reference evidence="4" key="1">
    <citation type="submission" date="2020-10" db="EMBL/GenBank/DDBJ databases">
        <authorList>
            <person name="Gilroy R."/>
        </authorList>
    </citation>
    <scope>NUCLEOTIDE SEQUENCE</scope>
    <source>
        <strain evidence="4">CHK152-2871</strain>
    </source>
</reference>
<dbReference type="AlphaFoldDB" id="A0A9D1FIE9"/>
<dbReference type="CDD" id="cd06464">
    <property type="entry name" value="ACD_sHsps-like"/>
    <property type="match status" value="1"/>
</dbReference>
<reference evidence="4" key="2">
    <citation type="journal article" date="2021" name="PeerJ">
        <title>Extensive microbial diversity within the chicken gut microbiome revealed by metagenomics and culture.</title>
        <authorList>
            <person name="Gilroy R."/>
            <person name="Ravi A."/>
            <person name="Getino M."/>
            <person name="Pursley I."/>
            <person name="Horton D.L."/>
            <person name="Alikhan N.F."/>
            <person name="Baker D."/>
            <person name="Gharbi K."/>
            <person name="Hall N."/>
            <person name="Watson M."/>
            <person name="Adriaenssens E.M."/>
            <person name="Foster-Nyarko E."/>
            <person name="Jarju S."/>
            <person name="Secka A."/>
            <person name="Antonio M."/>
            <person name="Oren A."/>
            <person name="Chaudhuri R.R."/>
            <person name="La Ragione R."/>
            <person name="Hildebrand F."/>
            <person name="Pallen M.J."/>
        </authorList>
    </citation>
    <scope>NUCLEOTIDE SEQUENCE</scope>
    <source>
        <strain evidence="4">CHK152-2871</strain>
    </source>
</reference>
<evidence type="ECO:0000313" key="4">
    <source>
        <dbReference type="EMBL" id="HIS73785.1"/>
    </source>
</evidence>
<dbReference type="SUPFAM" id="SSF49764">
    <property type="entry name" value="HSP20-like chaperones"/>
    <property type="match status" value="1"/>
</dbReference>
<dbReference type="InterPro" id="IPR002068">
    <property type="entry name" value="A-crystallin/Hsp20_dom"/>
</dbReference>
<proteinExistence type="inferred from homology"/>
<dbReference type="PANTHER" id="PTHR11527">
    <property type="entry name" value="HEAT-SHOCK PROTEIN 20 FAMILY MEMBER"/>
    <property type="match status" value="1"/>
</dbReference>
<sequence>MKFLIKKSPDNFIKSVNDEISSILNRNFDSFFPEYILNEDTQDKYAMPVEIHEKDTQYNIKAELPGVKKEDLDIDIDKNYLTINAKRKEEHKEDTKGFRKSEFRYGEFSRTVYFPQEIDVEKTKAKLEHGILAIEAPKLAAEKTNGKKLTVE</sequence>
<dbReference type="InterPro" id="IPR008978">
    <property type="entry name" value="HSP20-like_chaperone"/>
</dbReference>
<dbReference type="Pfam" id="PF00011">
    <property type="entry name" value="HSP20"/>
    <property type="match status" value="1"/>
</dbReference>
<evidence type="ECO:0000259" key="3">
    <source>
        <dbReference type="PROSITE" id="PS01031"/>
    </source>
</evidence>
<evidence type="ECO:0000256" key="2">
    <source>
        <dbReference type="RuleBase" id="RU003616"/>
    </source>
</evidence>
<comment type="caution">
    <text evidence="4">The sequence shown here is derived from an EMBL/GenBank/DDBJ whole genome shotgun (WGS) entry which is preliminary data.</text>
</comment>
<dbReference type="PROSITE" id="PS01031">
    <property type="entry name" value="SHSP"/>
    <property type="match status" value="1"/>
</dbReference>
<dbReference type="EMBL" id="DVJQ01000018">
    <property type="protein sequence ID" value="HIS73785.1"/>
    <property type="molecule type" value="Genomic_DNA"/>
</dbReference>
<gene>
    <name evidence="4" type="ORF">IAA86_02045</name>
</gene>
<comment type="similarity">
    <text evidence="1 2">Belongs to the small heat shock protein (HSP20) family.</text>
</comment>
<accession>A0A9D1FIE9</accession>